<dbReference type="PROSITE" id="PS51296">
    <property type="entry name" value="RIESKE"/>
    <property type="match status" value="1"/>
</dbReference>
<dbReference type="InterPro" id="IPR036922">
    <property type="entry name" value="Rieske_2Fe-2S_sf"/>
</dbReference>
<comment type="caution">
    <text evidence="6">The sequence shown here is derived from an EMBL/GenBank/DDBJ whole genome shotgun (WGS) entry which is preliminary data.</text>
</comment>
<reference evidence="6 7" key="1">
    <citation type="journal article" date="2022" name="Arch. Microbiol.">
        <title>Paraburkholderia bengalensis sp. nov. isolated from roots of Oryza sativa, IR64.</title>
        <authorList>
            <person name="Nag P."/>
            <person name="Mondal N."/>
            <person name="Sarkar J."/>
            <person name="Das S."/>
        </authorList>
    </citation>
    <scope>NUCLEOTIDE SEQUENCE [LARGE SCALE GENOMIC DNA]</scope>
    <source>
        <strain evidence="6 7">IR64_4_BI</strain>
    </source>
</reference>
<keyword evidence="1" id="KW-0001">2Fe-2S</keyword>
<evidence type="ECO:0000313" key="7">
    <source>
        <dbReference type="Proteomes" id="UP001386437"/>
    </source>
</evidence>
<dbReference type="PANTHER" id="PTHR40261">
    <property type="match status" value="1"/>
</dbReference>
<organism evidence="6 7">
    <name type="scientific">Paraburkholderia bengalensis</name>
    <dbReference type="NCBI Taxonomy" id="2747562"/>
    <lineage>
        <taxon>Bacteria</taxon>
        <taxon>Pseudomonadati</taxon>
        <taxon>Pseudomonadota</taxon>
        <taxon>Betaproteobacteria</taxon>
        <taxon>Burkholderiales</taxon>
        <taxon>Burkholderiaceae</taxon>
        <taxon>Paraburkholderia</taxon>
    </lineage>
</organism>
<sequence length="122" mass="12968">MIAATVLCALDEIPDGGARQIARSGGSADAADAAIVVLRRGDDAWAYRNLCPHFSIPLNYEPDTFWTYDAGHLMCAHHSAMFRFEDGVCIDGPCLGAALTRVPVRVEAGMVIESGEEADSGV</sequence>
<dbReference type="InterPro" id="IPR017941">
    <property type="entry name" value="Rieske_2Fe-2S"/>
</dbReference>
<feature type="domain" description="Rieske" evidence="5">
    <location>
        <begin position="5"/>
        <end position="113"/>
    </location>
</feature>
<name>A0ABU8J5E2_9BURK</name>
<dbReference type="EMBL" id="JACFYJ010000146">
    <property type="protein sequence ID" value="MEI6002981.1"/>
    <property type="molecule type" value="Genomic_DNA"/>
</dbReference>
<keyword evidence="7" id="KW-1185">Reference proteome</keyword>
<protein>
    <submittedName>
        <fullName evidence="6">Rieske 2Fe-2S domain-containing protein</fullName>
    </submittedName>
</protein>
<dbReference type="Proteomes" id="UP001386437">
    <property type="component" value="Unassembled WGS sequence"/>
</dbReference>
<evidence type="ECO:0000256" key="3">
    <source>
        <dbReference type="ARBA" id="ARBA00023004"/>
    </source>
</evidence>
<keyword evidence="4" id="KW-0411">Iron-sulfur</keyword>
<dbReference type="RefSeq" id="WP_336602552.1">
    <property type="nucleotide sequence ID" value="NZ_JACFYJ010000146.1"/>
</dbReference>
<proteinExistence type="predicted"/>
<dbReference type="SUPFAM" id="SSF50022">
    <property type="entry name" value="ISP domain"/>
    <property type="match status" value="1"/>
</dbReference>
<gene>
    <name evidence="6" type="ORF">H3V53_39635</name>
</gene>
<evidence type="ECO:0000313" key="6">
    <source>
        <dbReference type="EMBL" id="MEI6002981.1"/>
    </source>
</evidence>
<accession>A0ABU8J5E2</accession>
<dbReference type="CDD" id="cd03467">
    <property type="entry name" value="Rieske"/>
    <property type="match status" value="1"/>
</dbReference>
<evidence type="ECO:0000256" key="1">
    <source>
        <dbReference type="ARBA" id="ARBA00022714"/>
    </source>
</evidence>
<dbReference type="PANTHER" id="PTHR40261:SF1">
    <property type="entry name" value="RIESKE DOMAIN-CONTAINING PROTEIN"/>
    <property type="match status" value="1"/>
</dbReference>
<keyword evidence="3" id="KW-0408">Iron</keyword>
<dbReference type="Pfam" id="PF00355">
    <property type="entry name" value="Rieske"/>
    <property type="match status" value="1"/>
</dbReference>
<evidence type="ECO:0000256" key="2">
    <source>
        <dbReference type="ARBA" id="ARBA00022723"/>
    </source>
</evidence>
<keyword evidence="2" id="KW-0479">Metal-binding</keyword>
<evidence type="ECO:0000256" key="4">
    <source>
        <dbReference type="ARBA" id="ARBA00023014"/>
    </source>
</evidence>
<evidence type="ECO:0000259" key="5">
    <source>
        <dbReference type="PROSITE" id="PS51296"/>
    </source>
</evidence>
<dbReference type="Gene3D" id="2.102.10.10">
    <property type="entry name" value="Rieske [2Fe-2S] iron-sulphur domain"/>
    <property type="match status" value="1"/>
</dbReference>